<keyword evidence="2" id="KW-1185">Reference proteome</keyword>
<sequence>MEVQARPGYNSFFILNLKKESLNEKENKNIYNVNCDFAASGRRGLSLPQAARSHGL</sequence>
<proteinExistence type="predicted"/>
<name>A0ABQ4LLX5_9BACL</name>
<protein>
    <submittedName>
        <fullName evidence="1">Uncharacterized protein</fullName>
    </submittedName>
</protein>
<evidence type="ECO:0000313" key="2">
    <source>
        <dbReference type="Proteomes" id="UP000676601"/>
    </source>
</evidence>
<accession>A0ABQ4LLX5</accession>
<organism evidence="1 2">
    <name type="scientific">Paenibacillus cineris</name>
    <dbReference type="NCBI Taxonomy" id="237530"/>
    <lineage>
        <taxon>Bacteria</taxon>
        <taxon>Bacillati</taxon>
        <taxon>Bacillota</taxon>
        <taxon>Bacilli</taxon>
        <taxon>Bacillales</taxon>
        <taxon>Paenibacillaceae</taxon>
        <taxon>Paenibacillus</taxon>
    </lineage>
</organism>
<dbReference type="Proteomes" id="UP000676601">
    <property type="component" value="Unassembled WGS sequence"/>
</dbReference>
<dbReference type="EMBL" id="BORU01000004">
    <property type="protein sequence ID" value="GIO57518.1"/>
    <property type="molecule type" value="Genomic_DNA"/>
</dbReference>
<evidence type="ECO:0000313" key="1">
    <source>
        <dbReference type="EMBL" id="GIO57518.1"/>
    </source>
</evidence>
<gene>
    <name evidence="1" type="ORF">J21TS7_58360</name>
</gene>
<comment type="caution">
    <text evidence="1">The sequence shown here is derived from an EMBL/GenBank/DDBJ whole genome shotgun (WGS) entry which is preliminary data.</text>
</comment>
<reference evidence="1 2" key="1">
    <citation type="submission" date="2021-03" db="EMBL/GenBank/DDBJ databases">
        <title>Antimicrobial resistance genes in bacteria isolated from Japanese honey, and their potential for conferring macrolide and lincosamide resistance in the American foulbrood pathogen Paenibacillus larvae.</title>
        <authorList>
            <person name="Okamoto M."/>
            <person name="Kumagai M."/>
            <person name="Kanamori H."/>
            <person name="Takamatsu D."/>
        </authorList>
    </citation>
    <scope>NUCLEOTIDE SEQUENCE [LARGE SCALE GENOMIC DNA]</scope>
    <source>
        <strain evidence="1 2">J21TS7</strain>
    </source>
</reference>